<keyword evidence="4" id="KW-1185">Reference proteome</keyword>
<dbReference type="InterPro" id="IPR038919">
    <property type="entry name" value="STB2/STB2"/>
</dbReference>
<dbReference type="GO" id="GO:0070822">
    <property type="term" value="C:Sin3-type complex"/>
    <property type="evidence" value="ECO:0007669"/>
    <property type="project" value="TreeGrafter"/>
</dbReference>
<feature type="region of interest" description="Disordered" evidence="1">
    <location>
        <begin position="843"/>
        <end position="882"/>
    </location>
</feature>
<reference evidence="3" key="1">
    <citation type="submission" date="2020-11" db="EMBL/GenBank/DDBJ databases">
        <authorList>
            <consortium name="DOE Joint Genome Institute"/>
            <person name="Ahrendt S."/>
            <person name="Riley R."/>
            <person name="Andreopoulos W."/>
            <person name="Labutti K."/>
            <person name="Pangilinan J."/>
            <person name="Ruiz-Duenas F.J."/>
            <person name="Barrasa J.M."/>
            <person name="Sanchez-Garcia M."/>
            <person name="Camarero S."/>
            <person name="Miyauchi S."/>
            <person name="Serrano A."/>
            <person name="Linde D."/>
            <person name="Babiker R."/>
            <person name="Drula E."/>
            <person name="Ayuso-Fernandez I."/>
            <person name="Pacheco R."/>
            <person name="Padilla G."/>
            <person name="Ferreira P."/>
            <person name="Barriuso J."/>
            <person name="Kellner H."/>
            <person name="Castanera R."/>
            <person name="Alfaro M."/>
            <person name="Ramirez L."/>
            <person name="Pisabarro A.G."/>
            <person name="Kuo A."/>
            <person name="Tritt A."/>
            <person name="Lipzen A."/>
            <person name="He G."/>
            <person name="Yan M."/>
            <person name="Ng V."/>
            <person name="Cullen D."/>
            <person name="Martin F."/>
            <person name="Rosso M.-N."/>
            <person name="Henrissat B."/>
            <person name="Hibbett D."/>
            <person name="Martinez A.T."/>
            <person name="Grigoriev I.V."/>
        </authorList>
    </citation>
    <scope>NUCLEOTIDE SEQUENCE</scope>
    <source>
        <strain evidence="3">CBS 506.95</strain>
    </source>
</reference>
<evidence type="ECO:0000313" key="3">
    <source>
        <dbReference type="EMBL" id="KAF9534307.1"/>
    </source>
</evidence>
<feature type="compositionally biased region" description="Acidic residues" evidence="1">
    <location>
        <begin position="1107"/>
        <end position="1119"/>
    </location>
</feature>
<feature type="compositionally biased region" description="Polar residues" evidence="1">
    <location>
        <begin position="578"/>
        <end position="592"/>
    </location>
</feature>
<dbReference type="OrthoDB" id="19806at2759"/>
<sequence>MSRRLLLPQHRLHPQGFVCTEQNIQISDYQLYAVEKWLVDRSRQLTLLVVYTGDPTHRITLSAYSPDTTADSETVWDNAIALLRADGAKPKQTNHGVLMVTSLAHFRSDYTIVQIPDGNFLAVKDQLYANINLLRMGCSGRTALTLEDPSETTKERFISTYHLPETTIAHSKPLPTSSENLPLQSMAAQSQPQLQLPNEEPRKQQKSKSPQIGLGRPSINVIPPSASTPTWRSADRVPNHSTPSLPTRKDNHKLGKTKDRSTFVITVLELVKLVQAGLSIFGLFGSRDIPSSVSPNLVLDGLLCDDTVDGIRTWIASVGGPCVGLEPTERIADPTFISGLLSLVLSTRNKLACIGYSHILPRDPFLYPYAFSLAISSYLQSTSTPTSTQSSPSPSTVSASASSHQLGITQNQFSYPHLAYHAFASPHIGITHLGHGGGGGLLIPPAPPPTNVYSATAAAHANAYTNANTNASNATSIGGATPSPVPPSVVASPAILPLGAILTREIVEGISNAYDAKQKSESKRVRRVIKNKLGNTAGAGSASGNVNANGSANAAGNLGGIDSDGADGERESRERRNTISTEGITGNSNERSPSMAGHGHGHSMSLAGSGGGIGASGGQILTGIGTSLASGLGLAGAAAGYSSGIGDPSALTAATLDLAGFVGAVAVPASDGGHASRKEKKKQKSRERTKSRTESVDIGVGYAAYAKKEKDKDWLESRELRDGVVGGSVKALWSGRVVDVVRMREEWDVEGVGKLAGSLQRKEKEKRKRHTFGDSVSRAIASDGDGDESYKEGGVGMKSYDGRSTEEESDVLASGGSMRGNHAFGWGGRVRGKLGHWAGLTKRKHQSVDLSATSSVNSSLPGISSSLPNRSEKEVIPPVPPLPTLPKLIIGGSASAGNSTIGFGSLGSASSRRPNVSRRSTIGAPPLGGSGGGPGLSRAQSPTLPPLGYSAEPDDDDLLSSGQASPLSDYRPNPFTLSGDAGGTGSMTRLDEQTLSKLLLNPKRPMPPIRRLSQTARISSWADPFSARDLDGEQDDTADDSGPVTHGPRYRARRTRAIYEDAEEESDVSQFGPSLGWKRKEKARFHSLLSVVDGEGQTVEKQMYESEYTDEDEDEDEEQSEQRRRRTAKFDPRRRRSFHNLDAFRDLEVLSPERMKIDVDICGQCLIMWRREAHLRNVVNCVQLLSASLSQSNTGLREHYKSHIDDLDELSYRAQIISEMEDETHRTEKFSQATNTLSYESEQFDVGNLWQAASPSRHKVFELREKVFGTGGRKLAPGVNGAHGQFNRLQWTLDDKVRLVDYLGRTEDEEDEESRIARHGFIPADIGPEEVEDGDVVEHPGIKPMWLLRFFTSWGARWSAATITKVPNSAGVTGAKDEDATLKSPMSGSEVGSPAILSPVSDPPSATVSAVSIPALGGPRRRPVPMDVIPGSFN</sequence>
<evidence type="ECO:0000313" key="4">
    <source>
        <dbReference type="Proteomes" id="UP000807306"/>
    </source>
</evidence>
<feature type="domain" description="STB6-like N-terminal" evidence="2">
    <location>
        <begin position="16"/>
        <end position="136"/>
    </location>
</feature>
<gene>
    <name evidence="3" type="ORF">CPB83DRAFT_844022</name>
</gene>
<dbReference type="Pfam" id="PF25995">
    <property type="entry name" value="STB6_N"/>
    <property type="match status" value="1"/>
</dbReference>
<feature type="compositionally biased region" description="Polar residues" evidence="1">
    <location>
        <begin position="905"/>
        <end position="920"/>
    </location>
</feature>
<name>A0A9P6ESF0_9AGAR</name>
<feature type="region of interest" description="Disordered" evidence="1">
    <location>
        <begin position="186"/>
        <end position="254"/>
    </location>
</feature>
<feature type="region of interest" description="Disordered" evidence="1">
    <location>
        <begin position="765"/>
        <end position="807"/>
    </location>
</feature>
<feature type="compositionally biased region" description="Polar residues" evidence="1">
    <location>
        <begin position="186"/>
        <end position="196"/>
    </location>
</feature>
<feature type="region of interest" description="Disordered" evidence="1">
    <location>
        <begin position="905"/>
        <end position="988"/>
    </location>
</feature>
<dbReference type="InterPro" id="IPR059025">
    <property type="entry name" value="STB6_N"/>
</dbReference>
<feature type="region of interest" description="Disordered" evidence="1">
    <location>
        <begin position="1104"/>
        <end position="1131"/>
    </location>
</feature>
<protein>
    <recommendedName>
        <fullName evidence="2">STB6-like N-terminal domain-containing protein</fullName>
    </recommendedName>
</protein>
<evidence type="ECO:0000256" key="1">
    <source>
        <dbReference type="SAM" id="MobiDB-lite"/>
    </source>
</evidence>
<feature type="compositionally biased region" description="Basic residues" evidence="1">
    <location>
        <begin position="675"/>
        <end position="685"/>
    </location>
</feature>
<feature type="region of interest" description="Disordered" evidence="1">
    <location>
        <begin position="1369"/>
        <end position="1434"/>
    </location>
</feature>
<feature type="compositionally biased region" description="Basic and acidic residues" evidence="1">
    <location>
        <begin position="567"/>
        <end position="577"/>
    </location>
</feature>
<feature type="region of interest" description="Disordered" evidence="1">
    <location>
        <begin position="552"/>
        <end position="610"/>
    </location>
</feature>
<accession>A0A9P6ESF0</accession>
<dbReference type="PANTHER" id="PTHR31011:SF2">
    <property type="entry name" value="PROTEIN STB2-RELATED"/>
    <property type="match status" value="1"/>
</dbReference>
<feature type="compositionally biased region" description="Gly residues" evidence="1">
    <location>
        <begin position="926"/>
        <end position="935"/>
    </location>
</feature>
<dbReference type="Proteomes" id="UP000807306">
    <property type="component" value="Unassembled WGS sequence"/>
</dbReference>
<comment type="caution">
    <text evidence="3">The sequence shown here is derived from an EMBL/GenBank/DDBJ whole genome shotgun (WGS) entry which is preliminary data.</text>
</comment>
<organism evidence="3 4">
    <name type="scientific">Crepidotus variabilis</name>
    <dbReference type="NCBI Taxonomy" id="179855"/>
    <lineage>
        <taxon>Eukaryota</taxon>
        <taxon>Fungi</taxon>
        <taxon>Dikarya</taxon>
        <taxon>Basidiomycota</taxon>
        <taxon>Agaricomycotina</taxon>
        <taxon>Agaricomycetes</taxon>
        <taxon>Agaricomycetidae</taxon>
        <taxon>Agaricales</taxon>
        <taxon>Agaricineae</taxon>
        <taxon>Crepidotaceae</taxon>
        <taxon>Crepidotus</taxon>
    </lineage>
</organism>
<feature type="region of interest" description="Disordered" evidence="1">
    <location>
        <begin position="1026"/>
        <end position="1050"/>
    </location>
</feature>
<evidence type="ECO:0000259" key="2">
    <source>
        <dbReference type="Pfam" id="PF25995"/>
    </source>
</evidence>
<feature type="compositionally biased region" description="Polar residues" evidence="1">
    <location>
        <begin position="848"/>
        <end position="869"/>
    </location>
</feature>
<dbReference type="EMBL" id="MU157826">
    <property type="protein sequence ID" value="KAF9534307.1"/>
    <property type="molecule type" value="Genomic_DNA"/>
</dbReference>
<dbReference type="PANTHER" id="PTHR31011">
    <property type="entry name" value="PROTEIN STB2-RELATED"/>
    <property type="match status" value="1"/>
</dbReference>
<proteinExistence type="predicted"/>
<feature type="region of interest" description="Disordered" evidence="1">
    <location>
        <begin position="669"/>
        <end position="694"/>
    </location>
</feature>